<dbReference type="Gene3D" id="3.40.50.150">
    <property type="entry name" value="Vaccinia Virus protein VP39"/>
    <property type="match status" value="1"/>
</dbReference>
<dbReference type="SUPFAM" id="SSF53335">
    <property type="entry name" value="S-adenosyl-L-methionine-dependent methyltransferases"/>
    <property type="match status" value="1"/>
</dbReference>
<dbReference type="EMBL" id="BONW01000036">
    <property type="protein sequence ID" value="GIG91309.1"/>
    <property type="molecule type" value="Genomic_DNA"/>
</dbReference>
<keyword evidence="3" id="KW-1185">Reference proteome</keyword>
<dbReference type="GO" id="GO:0008168">
    <property type="term" value="F:methyltransferase activity"/>
    <property type="evidence" value="ECO:0007669"/>
    <property type="project" value="UniProtKB-KW"/>
</dbReference>
<feature type="domain" description="Methyltransferase" evidence="1">
    <location>
        <begin position="39"/>
        <end position="132"/>
    </location>
</feature>
<dbReference type="GO" id="GO:0032259">
    <property type="term" value="P:methylation"/>
    <property type="evidence" value="ECO:0007669"/>
    <property type="project" value="UniProtKB-KW"/>
</dbReference>
<evidence type="ECO:0000259" key="1">
    <source>
        <dbReference type="Pfam" id="PF13649"/>
    </source>
</evidence>
<dbReference type="InterPro" id="IPR041698">
    <property type="entry name" value="Methyltransf_25"/>
</dbReference>
<accession>A0ABQ4E9J1</accession>
<evidence type="ECO:0000313" key="2">
    <source>
        <dbReference type="EMBL" id="GIG91309.1"/>
    </source>
</evidence>
<keyword evidence="2" id="KW-0489">Methyltransferase</keyword>
<dbReference type="InterPro" id="IPR029063">
    <property type="entry name" value="SAM-dependent_MTases_sf"/>
</dbReference>
<comment type="caution">
    <text evidence="2">The sequence shown here is derived from an EMBL/GenBank/DDBJ whole genome shotgun (WGS) entry which is preliminary data.</text>
</comment>
<dbReference type="CDD" id="cd02440">
    <property type="entry name" value="AdoMet_MTases"/>
    <property type="match status" value="1"/>
</dbReference>
<keyword evidence="2" id="KW-0808">Transferase</keyword>
<protein>
    <submittedName>
        <fullName evidence="2">Methyltransferase</fullName>
    </submittedName>
</protein>
<sequence>MSSPGYGDLWAPVYDDVFAKVPVEPVVARLAELAAGGPVLEFAIGTGRIALPLARRGLAVSGLDNSPEMLARLSDKPGADALTVELGDMTSHRIDGDFTLVFAVFNSLYLLDSQDAQLATFRNAAAHLRPGGRFVVEGFLPDPAQFTGGQAVQFVTEGDGHTWLVLSTHEPLVQAVTTTNIRLTAGSPIPAPAGAAMHAAVVEAAPTRVLSTRSRYVWPSELDLMASVTGFVLEDRTQDWYGTQFEGTGSHVSVYRRS</sequence>
<organism evidence="2 3">
    <name type="scientific">Plantactinospora endophytica</name>
    <dbReference type="NCBI Taxonomy" id="673535"/>
    <lineage>
        <taxon>Bacteria</taxon>
        <taxon>Bacillati</taxon>
        <taxon>Actinomycetota</taxon>
        <taxon>Actinomycetes</taxon>
        <taxon>Micromonosporales</taxon>
        <taxon>Micromonosporaceae</taxon>
        <taxon>Plantactinospora</taxon>
    </lineage>
</organism>
<dbReference type="Proteomes" id="UP000646749">
    <property type="component" value="Unassembled WGS sequence"/>
</dbReference>
<gene>
    <name evidence="2" type="ORF">Pen02_62450</name>
</gene>
<reference evidence="2 3" key="1">
    <citation type="submission" date="2021-01" db="EMBL/GenBank/DDBJ databases">
        <title>Whole genome shotgun sequence of Plantactinospora endophytica NBRC 110450.</title>
        <authorList>
            <person name="Komaki H."/>
            <person name="Tamura T."/>
        </authorList>
    </citation>
    <scope>NUCLEOTIDE SEQUENCE [LARGE SCALE GENOMIC DNA]</scope>
    <source>
        <strain evidence="2 3">NBRC 110450</strain>
    </source>
</reference>
<evidence type="ECO:0000313" key="3">
    <source>
        <dbReference type="Proteomes" id="UP000646749"/>
    </source>
</evidence>
<name>A0ABQ4E9J1_9ACTN</name>
<dbReference type="RefSeq" id="WP_203869707.1">
    <property type="nucleotide sequence ID" value="NZ_BONW01000036.1"/>
</dbReference>
<proteinExistence type="predicted"/>
<dbReference type="Pfam" id="PF13649">
    <property type="entry name" value="Methyltransf_25"/>
    <property type="match status" value="1"/>
</dbReference>